<dbReference type="AlphaFoldDB" id="A0A286UVI5"/>
<feature type="region of interest" description="Disordered" evidence="1">
    <location>
        <begin position="47"/>
        <end position="66"/>
    </location>
</feature>
<dbReference type="InParanoid" id="A0A286UVI5"/>
<gene>
    <name evidence="2" type="ORF">PNOK_0067400</name>
</gene>
<evidence type="ECO:0000313" key="2">
    <source>
        <dbReference type="EMBL" id="PAV23606.1"/>
    </source>
</evidence>
<feature type="compositionally biased region" description="Polar residues" evidence="1">
    <location>
        <begin position="55"/>
        <end position="66"/>
    </location>
</feature>
<organism evidence="2 3">
    <name type="scientific">Pyrrhoderma noxium</name>
    <dbReference type="NCBI Taxonomy" id="2282107"/>
    <lineage>
        <taxon>Eukaryota</taxon>
        <taxon>Fungi</taxon>
        <taxon>Dikarya</taxon>
        <taxon>Basidiomycota</taxon>
        <taxon>Agaricomycotina</taxon>
        <taxon>Agaricomycetes</taxon>
        <taxon>Hymenochaetales</taxon>
        <taxon>Hymenochaetaceae</taxon>
        <taxon>Pyrrhoderma</taxon>
    </lineage>
</organism>
<reference evidence="2 3" key="1">
    <citation type="journal article" date="2017" name="Mol. Ecol.">
        <title>Comparative and population genomic landscape of Phellinus noxius: A hypervariable fungus causing root rot in trees.</title>
        <authorList>
            <person name="Chung C.L."/>
            <person name="Lee T.J."/>
            <person name="Akiba M."/>
            <person name="Lee H.H."/>
            <person name="Kuo T.H."/>
            <person name="Liu D."/>
            <person name="Ke H.M."/>
            <person name="Yokoi T."/>
            <person name="Roa M.B."/>
            <person name="Lu M.J."/>
            <person name="Chang Y.Y."/>
            <person name="Ann P.J."/>
            <person name="Tsai J.N."/>
            <person name="Chen C.Y."/>
            <person name="Tzean S.S."/>
            <person name="Ota Y."/>
            <person name="Hattori T."/>
            <person name="Sahashi N."/>
            <person name="Liou R.F."/>
            <person name="Kikuchi T."/>
            <person name="Tsai I.J."/>
        </authorList>
    </citation>
    <scope>NUCLEOTIDE SEQUENCE [LARGE SCALE GENOMIC DNA]</scope>
    <source>
        <strain evidence="2 3">FFPRI411160</strain>
    </source>
</reference>
<evidence type="ECO:0000256" key="1">
    <source>
        <dbReference type="SAM" id="MobiDB-lite"/>
    </source>
</evidence>
<accession>A0A286UVI5</accession>
<dbReference type="EMBL" id="NBII01000001">
    <property type="protein sequence ID" value="PAV23606.1"/>
    <property type="molecule type" value="Genomic_DNA"/>
</dbReference>
<comment type="caution">
    <text evidence="2">The sequence shown here is derived from an EMBL/GenBank/DDBJ whole genome shotgun (WGS) entry which is preliminary data.</text>
</comment>
<sequence>MVDNFVLVAPRPMRIDSFSHRAPFSPSTRLLSPPIDPFSRAIRTDAEQTIEDETTPSSGRNTASPRLNLSSDALEEFLSILRPSLLSPSTPGIRARRNESVSSLLPIERPQTTRFHDGIRNKSPSFSSIASAADDENGLSLVTGFSPRSDSRSDMDTNEQLICNLWRIPGVLESPVSRTHTRNPFQRHPSYEKSFSGTINVRLSPCLLPLPPSPSPVPLNLSAPEATISDENQF</sequence>
<proteinExistence type="predicted"/>
<dbReference type="Proteomes" id="UP000217199">
    <property type="component" value="Unassembled WGS sequence"/>
</dbReference>
<name>A0A286UVI5_9AGAM</name>
<dbReference type="OrthoDB" id="3242721at2759"/>
<keyword evidence="3" id="KW-1185">Reference proteome</keyword>
<protein>
    <submittedName>
        <fullName evidence="2">Uncharacterized protein</fullName>
    </submittedName>
</protein>
<evidence type="ECO:0000313" key="3">
    <source>
        <dbReference type="Proteomes" id="UP000217199"/>
    </source>
</evidence>